<dbReference type="InterPro" id="IPR036691">
    <property type="entry name" value="Endo/exonu/phosph_ase_sf"/>
</dbReference>
<keyword evidence="8" id="KW-0234">DNA repair</keyword>
<evidence type="ECO:0000313" key="13">
    <source>
        <dbReference type="Proteomes" id="UP000321595"/>
    </source>
</evidence>
<reference evidence="12 13" key="1">
    <citation type="submission" date="2019-08" db="EMBL/GenBank/DDBJ databases">
        <authorList>
            <person name="Liang Q."/>
        </authorList>
    </citation>
    <scope>NUCLEOTIDE SEQUENCE [LARGE SCALE GENOMIC DNA]</scope>
    <source>
        <strain evidence="12 13">V1718</strain>
    </source>
</reference>
<keyword evidence="7" id="KW-0460">Magnesium</keyword>
<dbReference type="GO" id="GO:0070260">
    <property type="term" value="F:5'-tyrosyl-DNA phosphodiesterase activity"/>
    <property type="evidence" value="ECO:0007669"/>
    <property type="project" value="TreeGrafter"/>
</dbReference>
<dbReference type="KEGG" id="bbae:FRD01_19110"/>
<dbReference type="Gene3D" id="3.60.10.10">
    <property type="entry name" value="Endonuclease/exonuclease/phosphatase"/>
    <property type="match status" value="1"/>
</dbReference>
<dbReference type="EMBL" id="CP042467">
    <property type="protein sequence ID" value="QED29303.1"/>
    <property type="molecule type" value="Genomic_DNA"/>
</dbReference>
<dbReference type="Pfam" id="PF03372">
    <property type="entry name" value="Exo_endo_phos"/>
    <property type="match status" value="1"/>
</dbReference>
<feature type="region of interest" description="Disordered" evidence="9">
    <location>
        <begin position="23"/>
        <end position="74"/>
    </location>
</feature>
<gene>
    <name evidence="12" type="ORF">FRD01_19110</name>
</gene>
<evidence type="ECO:0000256" key="10">
    <source>
        <dbReference type="SAM" id="SignalP"/>
    </source>
</evidence>
<organism evidence="12 13">
    <name type="scientific">Microvenator marinus</name>
    <dbReference type="NCBI Taxonomy" id="2600177"/>
    <lineage>
        <taxon>Bacteria</taxon>
        <taxon>Deltaproteobacteria</taxon>
        <taxon>Bradymonadales</taxon>
        <taxon>Microvenatoraceae</taxon>
        <taxon>Microvenator</taxon>
    </lineage>
</organism>
<evidence type="ECO:0000256" key="8">
    <source>
        <dbReference type="ARBA" id="ARBA00023204"/>
    </source>
</evidence>
<feature type="compositionally biased region" description="Low complexity" evidence="9">
    <location>
        <begin position="40"/>
        <end position="52"/>
    </location>
</feature>
<dbReference type="InterPro" id="IPR051547">
    <property type="entry name" value="TDP2-like"/>
</dbReference>
<feature type="chain" id="PRO_5023083745" description="Endonuclease/exonuclease/phosphatase domain-containing protein" evidence="10">
    <location>
        <begin position="17"/>
        <end position="343"/>
    </location>
</feature>
<keyword evidence="4" id="KW-0479">Metal-binding</keyword>
<evidence type="ECO:0000256" key="6">
    <source>
        <dbReference type="ARBA" id="ARBA00022801"/>
    </source>
</evidence>
<evidence type="ECO:0000256" key="7">
    <source>
        <dbReference type="ARBA" id="ARBA00022842"/>
    </source>
</evidence>
<comment type="cofactor">
    <cofactor evidence="2">
        <name>Mg(2+)</name>
        <dbReference type="ChEBI" id="CHEBI:18420"/>
    </cofactor>
</comment>
<dbReference type="RefSeq" id="WP_146962536.1">
    <property type="nucleotide sequence ID" value="NZ_CP042467.1"/>
</dbReference>
<keyword evidence="6" id="KW-0378">Hydrolase</keyword>
<evidence type="ECO:0000256" key="4">
    <source>
        <dbReference type="ARBA" id="ARBA00022723"/>
    </source>
</evidence>
<dbReference type="SUPFAM" id="SSF56219">
    <property type="entry name" value="DNase I-like"/>
    <property type="match status" value="1"/>
</dbReference>
<dbReference type="OrthoDB" id="9813425at2"/>
<name>A0A5B8XZ90_9DELT</name>
<evidence type="ECO:0000256" key="5">
    <source>
        <dbReference type="ARBA" id="ARBA00022763"/>
    </source>
</evidence>
<comment type="cofactor">
    <cofactor evidence="1">
        <name>Mn(2+)</name>
        <dbReference type="ChEBI" id="CHEBI:29035"/>
    </cofactor>
</comment>
<evidence type="ECO:0000256" key="2">
    <source>
        <dbReference type="ARBA" id="ARBA00001946"/>
    </source>
</evidence>
<evidence type="ECO:0000256" key="3">
    <source>
        <dbReference type="ARBA" id="ARBA00022722"/>
    </source>
</evidence>
<dbReference type="GO" id="GO:0046872">
    <property type="term" value="F:metal ion binding"/>
    <property type="evidence" value="ECO:0007669"/>
    <property type="project" value="UniProtKB-KW"/>
</dbReference>
<accession>A0A5B8XZ90</accession>
<evidence type="ECO:0000256" key="9">
    <source>
        <dbReference type="SAM" id="MobiDB-lite"/>
    </source>
</evidence>
<keyword evidence="5" id="KW-0227">DNA damage</keyword>
<keyword evidence="10" id="KW-0732">Signal</keyword>
<protein>
    <recommendedName>
        <fullName evidence="11">Endonuclease/exonuclease/phosphatase domain-containing protein</fullName>
    </recommendedName>
</protein>
<feature type="signal peptide" evidence="10">
    <location>
        <begin position="1"/>
        <end position="16"/>
    </location>
</feature>
<evidence type="ECO:0000256" key="1">
    <source>
        <dbReference type="ARBA" id="ARBA00001936"/>
    </source>
</evidence>
<dbReference type="PANTHER" id="PTHR15822:SF4">
    <property type="entry name" value="TYROSYL-DNA PHOSPHODIESTERASE 2"/>
    <property type="match status" value="1"/>
</dbReference>
<dbReference type="GO" id="GO:0004518">
    <property type="term" value="F:nuclease activity"/>
    <property type="evidence" value="ECO:0007669"/>
    <property type="project" value="UniProtKB-KW"/>
</dbReference>
<dbReference type="PANTHER" id="PTHR15822">
    <property type="entry name" value="TRAF AND TNF RECEPTOR-ASSOCIATED PROTEIN"/>
    <property type="match status" value="1"/>
</dbReference>
<dbReference type="AlphaFoldDB" id="A0A5B8XZ90"/>
<dbReference type="GO" id="GO:0005737">
    <property type="term" value="C:cytoplasm"/>
    <property type="evidence" value="ECO:0007669"/>
    <property type="project" value="TreeGrafter"/>
</dbReference>
<dbReference type="PROSITE" id="PS51257">
    <property type="entry name" value="PROKAR_LIPOPROTEIN"/>
    <property type="match status" value="1"/>
</dbReference>
<keyword evidence="13" id="KW-1185">Reference proteome</keyword>
<evidence type="ECO:0000259" key="11">
    <source>
        <dbReference type="Pfam" id="PF03372"/>
    </source>
</evidence>
<evidence type="ECO:0000313" key="12">
    <source>
        <dbReference type="EMBL" id="QED29303.1"/>
    </source>
</evidence>
<dbReference type="GO" id="GO:0003697">
    <property type="term" value="F:single-stranded DNA binding"/>
    <property type="evidence" value="ECO:0007669"/>
    <property type="project" value="TreeGrafter"/>
</dbReference>
<proteinExistence type="predicted"/>
<keyword evidence="3" id="KW-0540">Nuclease</keyword>
<dbReference type="InterPro" id="IPR005135">
    <property type="entry name" value="Endo/exonuclease/phosphatase"/>
</dbReference>
<dbReference type="Proteomes" id="UP000321595">
    <property type="component" value="Chromosome"/>
</dbReference>
<sequence>MKYLFILLLCFSVSCADDTKKKSFTEAPDQGMDVEDFEMPDQSTSQPDQSTSLPDLEELPDQSPEPDQPVESGPIKITSWNVLCLREDPTEETFCNTELGESYVRSPEQLEAIRQHILAQETDLLFLQEVENIAAVENLLPGWEVDVIGEGSLKLALARPQGSTAEVLNVSALTELDLGTTALRQGLVAQVEHAGTTVHIMSVHLKSGCQIAPFDSPSNSCVELRQQLEVLKTWVQERESLSQPYMLVGDFNRTMENFDPFIVELEGAAGRPLLRLTTGQRPSCWDHLPEAPSYPSFIDHQIVSPSLVDAWGTPTLDIYQFNETYPYAWLYISDHCPISSSFE</sequence>
<dbReference type="GO" id="GO:0006302">
    <property type="term" value="P:double-strand break repair"/>
    <property type="evidence" value="ECO:0007669"/>
    <property type="project" value="TreeGrafter"/>
</dbReference>
<feature type="domain" description="Endonuclease/exonuclease/phosphatase" evidence="11">
    <location>
        <begin position="79"/>
        <end position="335"/>
    </location>
</feature>